<keyword evidence="1" id="KW-0812">Transmembrane</keyword>
<organism evidence="2 3">
    <name type="scientific">Pseudomonas fluorescens</name>
    <dbReference type="NCBI Taxonomy" id="294"/>
    <lineage>
        <taxon>Bacteria</taxon>
        <taxon>Pseudomonadati</taxon>
        <taxon>Pseudomonadota</taxon>
        <taxon>Gammaproteobacteria</taxon>
        <taxon>Pseudomonadales</taxon>
        <taxon>Pseudomonadaceae</taxon>
        <taxon>Pseudomonas</taxon>
    </lineage>
</organism>
<accession>A0AAE2U4T6</accession>
<dbReference type="AlphaFoldDB" id="A0AAE2U4T6"/>
<keyword evidence="1" id="KW-0472">Membrane</keyword>
<feature type="transmembrane region" description="Helical" evidence="1">
    <location>
        <begin position="34"/>
        <end position="52"/>
    </location>
</feature>
<reference evidence="2" key="1">
    <citation type="journal article" date="2020" name="FEMS Microbiol. Ecol.">
        <title>Temporal dynamics of bacterial communities during seed development and maturation.</title>
        <authorList>
            <person name="Chesneau G."/>
            <person name="Torres-Cortes G."/>
            <person name="Briand M."/>
            <person name="Darrasse A."/>
            <person name="Preveaux A."/>
            <person name="Marais C."/>
            <person name="Jacques M.A."/>
            <person name="Shade A."/>
            <person name="Barret M."/>
        </authorList>
    </citation>
    <scope>NUCLEOTIDE SEQUENCE</scope>
    <source>
        <strain evidence="2">CFBP13533</strain>
    </source>
</reference>
<evidence type="ECO:0000313" key="2">
    <source>
        <dbReference type="EMBL" id="MBD8270473.1"/>
    </source>
</evidence>
<dbReference type="EMBL" id="JACYNJ010000007">
    <property type="protein sequence ID" value="MBD8270473.1"/>
    <property type="molecule type" value="Genomic_DNA"/>
</dbReference>
<comment type="caution">
    <text evidence="2">The sequence shown here is derived from an EMBL/GenBank/DDBJ whole genome shotgun (WGS) entry which is preliminary data.</text>
</comment>
<name>A0AAE2U4T6_PSEFL</name>
<keyword evidence="1" id="KW-1133">Transmembrane helix</keyword>
<gene>
    <name evidence="2" type="ORF">IFU03_11975</name>
</gene>
<sequence>MGCVYVVCLELRRFDPRQCTAAGELFLEARWVEIIATGILSLLVVLAGLFVASRRKAQKAGAPVLN</sequence>
<proteinExistence type="predicted"/>
<dbReference type="Proteomes" id="UP000610293">
    <property type="component" value="Unassembled WGS sequence"/>
</dbReference>
<protein>
    <submittedName>
        <fullName evidence="2">Uncharacterized protein</fullName>
    </submittedName>
</protein>
<evidence type="ECO:0000256" key="1">
    <source>
        <dbReference type="SAM" id="Phobius"/>
    </source>
</evidence>
<dbReference type="RefSeq" id="WP_124422007.1">
    <property type="nucleotide sequence ID" value="NZ_JACYNJ010000007.1"/>
</dbReference>
<evidence type="ECO:0000313" key="3">
    <source>
        <dbReference type="Proteomes" id="UP000610293"/>
    </source>
</evidence>